<gene>
    <name evidence="2" type="ORF">Glove_423g79</name>
</gene>
<dbReference type="EMBL" id="PQFF01000374">
    <property type="protein sequence ID" value="RHZ54768.1"/>
    <property type="molecule type" value="Genomic_DNA"/>
</dbReference>
<sequence length="208" mass="22456">MFAQLCMISTFFLVAITTIAIELPLEESRNPTLNRRLIPPGSPQCNNPRFPAFRSSSCKTKTTYSALCEIRESAGETSINQCPPSTSCIDFASRNLTPFAFCVLDSQVKTWGNDGKNKEICTGKFKPNFQKGAITIGMTTYGTNGNTIQVDFLGTFVNDTFLSSVFTADSHSAIFSGYDVNDDVNLCFSGGNSGVPVTSFGAVLSGLF</sequence>
<proteinExistence type="predicted"/>
<keyword evidence="3" id="KW-1185">Reference proteome</keyword>
<evidence type="ECO:0000256" key="1">
    <source>
        <dbReference type="SAM" id="SignalP"/>
    </source>
</evidence>
<protein>
    <recommendedName>
        <fullName evidence="4">Jacalin-type lectin domain-containing protein</fullName>
    </recommendedName>
</protein>
<feature type="chain" id="PRO_5017362555" description="Jacalin-type lectin domain-containing protein" evidence="1">
    <location>
        <begin position="21"/>
        <end position="208"/>
    </location>
</feature>
<dbReference type="OrthoDB" id="2418620at2759"/>
<organism evidence="2 3">
    <name type="scientific">Diversispora epigaea</name>
    <dbReference type="NCBI Taxonomy" id="1348612"/>
    <lineage>
        <taxon>Eukaryota</taxon>
        <taxon>Fungi</taxon>
        <taxon>Fungi incertae sedis</taxon>
        <taxon>Mucoromycota</taxon>
        <taxon>Glomeromycotina</taxon>
        <taxon>Glomeromycetes</taxon>
        <taxon>Diversisporales</taxon>
        <taxon>Diversisporaceae</taxon>
        <taxon>Diversispora</taxon>
    </lineage>
</organism>
<dbReference type="AlphaFoldDB" id="A0A397GYQ5"/>
<evidence type="ECO:0000313" key="2">
    <source>
        <dbReference type="EMBL" id="RHZ54768.1"/>
    </source>
</evidence>
<reference evidence="2 3" key="1">
    <citation type="submission" date="2018-08" db="EMBL/GenBank/DDBJ databases">
        <title>Genome and evolution of the arbuscular mycorrhizal fungus Diversispora epigaea (formerly Glomus versiforme) and its bacterial endosymbionts.</title>
        <authorList>
            <person name="Sun X."/>
            <person name="Fei Z."/>
            <person name="Harrison M."/>
        </authorList>
    </citation>
    <scope>NUCLEOTIDE SEQUENCE [LARGE SCALE GENOMIC DNA]</scope>
    <source>
        <strain evidence="2 3">IT104</strain>
    </source>
</reference>
<feature type="signal peptide" evidence="1">
    <location>
        <begin position="1"/>
        <end position="20"/>
    </location>
</feature>
<evidence type="ECO:0000313" key="3">
    <source>
        <dbReference type="Proteomes" id="UP000266861"/>
    </source>
</evidence>
<dbReference type="Proteomes" id="UP000266861">
    <property type="component" value="Unassembled WGS sequence"/>
</dbReference>
<comment type="caution">
    <text evidence="2">The sequence shown here is derived from an EMBL/GenBank/DDBJ whole genome shotgun (WGS) entry which is preliminary data.</text>
</comment>
<keyword evidence="1" id="KW-0732">Signal</keyword>
<accession>A0A397GYQ5</accession>
<name>A0A397GYQ5_9GLOM</name>
<evidence type="ECO:0008006" key="4">
    <source>
        <dbReference type="Google" id="ProtNLM"/>
    </source>
</evidence>